<dbReference type="AlphaFoldDB" id="A0A450TCQ5"/>
<evidence type="ECO:0000313" key="3">
    <source>
        <dbReference type="EMBL" id="VFJ66398.1"/>
    </source>
</evidence>
<dbReference type="EMBL" id="CAADFD010000096">
    <property type="protein sequence ID" value="VFJ64672.1"/>
    <property type="molecule type" value="Genomic_DNA"/>
</dbReference>
<organism evidence="2">
    <name type="scientific">Candidatus Kentrum sp. FW</name>
    <dbReference type="NCBI Taxonomy" id="2126338"/>
    <lineage>
        <taxon>Bacteria</taxon>
        <taxon>Pseudomonadati</taxon>
        <taxon>Pseudomonadota</taxon>
        <taxon>Gammaproteobacteria</taxon>
        <taxon>Candidatus Kentrum</taxon>
    </lineage>
</organism>
<evidence type="ECO:0000256" key="1">
    <source>
        <dbReference type="SAM" id="MobiDB-lite"/>
    </source>
</evidence>
<gene>
    <name evidence="2" type="ORF">BECKFW1821B_GA0114236_109610</name>
    <name evidence="3" type="ORF">BECKFW1821C_GA0114237_100954</name>
</gene>
<feature type="compositionally biased region" description="Acidic residues" evidence="1">
    <location>
        <begin position="67"/>
        <end position="83"/>
    </location>
</feature>
<feature type="region of interest" description="Disordered" evidence="1">
    <location>
        <begin position="46"/>
        <end position="83"/>
    </location>
</feature>
<name>A0A450TCQ5_9GAMM</name>
<sequence length="83" mass="9310">MKTLCISESGINEPGPTLSSALAEVEENQEIFVIFRGDKPVADLIPHRRKSRRTPHPSMGAIGIDYDPTEDLSQDEWSEEDKK</sequence>
<reference evidence="2" key="1">
    <citation type="submission" date="2019-02" db="EMBL/GenBank/DDBJ databases">
        <authorList>
            <person name="Gruber-Vodicka R. H."/>
            <person name="Seah K. B. B."/>
        </authorList>
    </citation>
    <scope>NUCLEOTIDE SEQUENCE</scope>
    <source>
        <strain evidence="2">BECK_BZ106</strain>
        <strain evidence="3">BECK_BZ131</strain>
    </source>
</reference>
<evidence type="ECO:0000313" key="2">
    <source>
        <dbReference type="EMBL" id="VFJ64672.1"/>
    </source>
</evidence>
<protein>
    <submittedName>
        <fullName evidence="2">Uncharacterized protein</fullName>
    </submittedName>
</protein>
<dbReference type="EMBL" id="CAADFE010000009">
    <property type="protein sequence ID" value="VFJ66398.1"/>
    <property type="molecule type" value="Genomic_DNA"/>
</dbReference>
<proteinExistence type="predicted"/>
<accession>A0A450TCQ5</accession>